<name>A0A9R1WZ73_LACSA</name>
<gene>
    <name evidence="1" type="ORF">LSAT_V11C800412840</name>
</gene>
<accession>A0A9R1WZ73</accession>
<evidence type="ECO:0000313" key="1">
    <source>
        <dbReference type="EMBL" id="KAJ0192159.1"/>
    </source>
</evidence>
<protein>
    <submittedName>
        <fullName evidence="1">Uncharacterized protein</fullName>
    </submittedName>
</protein>
<dbReference type="Proteomes" id="UP000235145">
    <property type="component" value="Unassembled WGS sequence"/>
</dbReference>
<dbReference type="PANTHER" id="PTHR31973">
    <property type="entry name" value="POLYPROTEIN, PUTATIVE-RELATED"/>
    <property type="match status" value="1"/>
</dbReference>
<reference evidence="1 2" key="1">
    <citation type="journal article" date="2017" name="Nat. Commun.">
        <title>Genome assembly with in vitro proximity ligation data and whole-genome triplication in lettuce.</title>
        <authorList>
            <person name="Reyes-Chin-Wo S."/>
            <person name="Wang Z."/>
            <person name="Yang X."/>
            <person name="Kozik A."/>
            <person name="Arikit S."/>
            <person name="Song C."/>
            <person name="Xia L."/>
            <person name="Froenicke L."/>
            <person name="Lavelle D.O."/>
            <person name="Truco M.J."/>
            <person name="Xia R."/>
            <person name="Zhu S."/>
            <person name="Xu C."/>
            <person name="Xu H."/>
            <person name="Xu X."/>
            <person name="Cox K."/>
            <person name="Korf I."/>
            <person name="Meyers B.C."/>
            <person name="Michelmore R.W."/>
        </authorList>
    </citation>
    <scope>NUCLEOTIDE SEQUENCE [LARGE SCALE GENOMIC DNA]</scope>
    <source>
        <strain evidence="2">cv. Salinas</strain>
        <tissue evidence="1">Seedlings</tissue>
    </source>
</reference>
<dbReference type="AlphaFoldDB" id="A0A9R1WZ73"/>
<proteinExistence type="predicted"/>
<dbReference type="PANTHER" id="PTHR31973:SF190">
    <property type="entry name" value="MULE TRANSPOSASE DOMAIN-CONTAINING PROTEIN"/>
    <property type="match status" value="1"/>
</dbReference>
<dbReference type="EMBL" id="NBSK02000008">
    <property type="protein sequence ID" value="KAJ0192159.1"/>
    <property type="molecule type" value="Genomic_DNA"/>
</dbReference>
<evidence type="ECO:0000313" key="2">
    <source>
        <dbReference type="Proteomes" id="UP000235145"/>
    </source>
</evidence>
<sequence>MELWHLLIMELVDLPNLIKINGKVKGKVKKRTIKVGQVRIKQILLVLGCYMPRGLQMQAASILKHMKTNTLVRAAIANFMSKQIMDQVESNPTIPVKALHEQLQKKYGLAKADAKKIVVGDYKNNYILELQSTNPNTTVKLELVDISESNMVNFTSRCFRRIYVFLRGMKRGF</sequence>
<keyword evidence="2" id="KW-1185">Reference proteome</keyword>
<comment type="caution">
    <text evidence="1">The sequence shown here is derived from an EMBL/GenBank/DDBJ whole genome shotgun (WGS) entry which is preliminary data.</text>
</comment>
<organism evidence="1 2">
    <name type="scientific">Lactuca sativa</name>
    <name type="common">Garden lettuce</name>
    <dbReference type="NCBI Taxonomy" id="4236"/>
    <lineage>
        <taxon>Eukaryota</taxon>
        <taxon>Viridiplantae</taxon>
        <taxon>Streptophyta</taxon>
        <taxon>Embryophyta</taxon>
        <taxon>Tracheophyta</taxon>
        <taxon>Spermatophyta</taxon>
        <taxon>Magnoliopsida</taxon>
        <taxon>eudicotyledons</taxon>
        <taxon>Gunneridae</taxon>
        <taxon>Pentapetalae</taxon>
        <taxon>asterids</taxon>
        <taxon>campanulids</taxon>
        <taxon>Asterales</taxon>
        <taxon>Asteraceae</taxon>
        <taxon>Cichorioideae</taxon>
        <taxon>Cichorieae</taxon>
        <taxon>Lactucinae</taxon>
        <taxon>Lactuca</taxon>
    </lineage>
</organism>